<dbReference type="GO" id="GO:0050832">
    <property type="term" value="P:defense response to fungus"/>
    <property type="evidence" value="ECO:0007669"/>
    <property type="project" value="InterPro"/>
</dbReference>
<dbReference type="OMA" id="ELSISWH"/>
<sequence>MTRAAFFIFAFFASIIITLAAPVPVENGELVELDRRLTRQGRGTWFYPGLGNCGWTNNSNDLILAIGKQLYDRNNAGNCGQYVQITNTANGKTAYGKTVDSCQSCGDNDIDMSPALFSKIAALSTGQLTVQWHFMNRAWQP</sequence>
<dbReference type="PANTHER" id="PTHR31836">
    <property type="match status" value="1"/>
</dbReference>
<reference evidence="5" key="1">
    <citation type="submission" date="2014-04" db="EMBL/GenBank/DDBJ databases">
        <title>Evolutionary Origins and Diversification of the Mycorrhizal Mutualists.</title>
        <authorList>
            <consortium name="DOE Joint Genome Institute"/>
            <consortium name="Mycorrhizal Genomics Consortium"/>
            <person name="Kohler A."/>
            <person name="Kuo A."/>
            <person name="Nagy L.G."/>
            <person name="Floudas D."/>
            <person name="Copeland A."/>
            <person name="Barry K.W."/>
            <person name="Cichocki N."/>
            <person name="Veneault-Fourrey C."/>
            <person name="LaButti K."/>
            <person name="Lindquist E.A."/>
            <person name="Lipzen A."/>
            <person name="Lundell T."/>
            <person name="Morin E."/>
            <person name="Murat C."/>
            <person name="Riley R."/>
            <person name="Ohm R."/>
            <person name="Sun H."/>
            <person name="Tunlid A."/>
            <person name="Henrissat B."/>
            <person name="Grigoriev I.V."/>
            <person name="Hibbett D.S."/>
            <person name="Martin F."/>
        </authorList>
    </citation>
    <scope>NUCLEOTIDE SEQUENCE [LARGE SCALE GENOMIC DNA]</scope>
    <source>
        <strain evidence="5">FD-334 SS-4</strain>
    </source>
</reference>
<evidence type="ECO:0000313" key="4">
    <source>
        <dbReference type="EMBL" id="KJA24385.1"/>
    </source>
</evidence>
<dbReference type="CDD" id="cd22191">
    <property type="entry name" value="DPBB_RlpA_EXP_N-like"/>
    <property type="match status" value="1"/>
</dbReference>
<dbReference type="Proteomes" id="UP000054270">
    <property type="component" value="Unassembled WGS sequence"/>
</dbReference>
<dbReference type="Gene3D" id="2.40.40.10">
    <property type="entry name" value="RlpA-like domain"/>
    <property type="match status" value="1"/>
</dbReference>
<protein>
    <recommendedName>
        <fullName evidence="3">Barwin domain-containing protein</fullName>
    </recommendedName>
</protein>
<dbReference type="GO" id="GO:0042742">
    <property type="term" value="P:defense response to bacterium"/>
    <property type="evidence" value="ECO:0007669"/>
    <property type="project" value="InterPro"/>
</dbReference>
<name>A0A0D2PY93_HYPSF</name>
<proteinExistence type="predicted"/>
<keyword evidence="1 2" id="KW-0732">Signal</keyword>
<dbReference type="InterPro" id="IPR001153">
    <property type="entry name" value="Barwin_dom"/>
</dbReference>
<evidence type="ECO:0000256" key="2">
    <source>
        <dbReference type="SAM" id="SignalP"/>
    </source>
</evidence>
<evidence type="ECO:0000259" key="3">
    <source>
        <dbReference type="Pfam" id="PF00967"/>
    </source>
</evidence>
<dbReference type="SUPFAM" id="SSF50685">
    <property type="entry name" value="Barwin-like endoglucanases"/>
    <property type="match status" value="1"/>
</dbReference>
<evidence type="ECO:0000313" key="5">
    <source>
        <dbReference type="Proteomes" id="UP000054270"/>
    </source>
</evidence>
<dbReference type="PANTHER" id="PTHR31836:SF25">
    <property type="entry name" value="RLPA-LIKE PROTEIN DOUBLE-PSI BETA-BARREL DOMAIN-CONTAINING PROTEIN"/>
    <property type="match status" value="1"/>
</dbReference>
<dbReference type="STRING" id="945553.A0A0D2PY93"/>
<dbReference type="InterPro" id="IPR051477">
    <property type="entry name" value="Expansin_CellWall"/>
</dbReference>
<dbReference type="InterPro" id="IPR036908">
    <property type="entry name" value="RlpA-like_sf"/>
</dbReference>
<feature type="signal peptide" evidence="2">
    <location>
        <begin position="1"/>
        <end position="20"/>
    </location>
</feature>
<feature type="domain" description="Barwin" evidence="3">
    <location>
        <begin position="76"/>
        <end position="134"/>
    </location>
</feature>
<feature type="chain" id="PRO_5002266013" description="Barwin domain-containing protein" evidence="2">
    <location>
        <begin position="21"/>
        <end position="141"/>
    </location>
</feature>
<evidence type="ECO:0000256" key="1">
    <source>
        <dbReference type="ARBA" id="ARBA00022729"/>
    </source>
</evidence>
<gene>
    <name evidence="4" type="ORF">HYPSUDRAFT_136350</name>
</gene>
<dbReference type="EMBL" id="KN817537">
    <property type="protein sequence ID" value="KJA24385.1"/>
    <property type="molecule type" value="Genomic_DNA"/>
</dbReference>
<dbReference type="AlphaFoldDB" id="A0A0D2PY93"/>
<keyword evidence="5" id="KW-1185">Reference proteome</keyword>
<dbReference type="Pfam" id="PF00967">
    <property type="entry name" value="Barwin"/>
    <property type="match status" value="1"/>
</dbReference>
<accession>A0A0D2PY93</accession>
<organism evidence="4 5">
    <name type="scientific">Hypholoma sublateritium (strain FD-334 SS-4)</name>
    <dbReference type="NCBI Taxonomy" id="945553"/>
    <lineage>
        <taxon>Eukaryota</taxon>
        <taxon>Fungi</taxon>
        <taxon>Dikarya</taxon>
        <taxon>Basidiomycota</taxon>
        <taxon>Agaricomycotina</taxon>
        <taxon>Agaricomycetes</taxon>
        <taxon>Agaricomycetidae</taxon>
        <taxon>Agaricales</taxon>
        <taxon>Agaricineae</taxon>
        <taxon>Strophariaceae</taxon>
        <taxon>Hypholoma</taxon>
    </lineage>
</organism>
<dbReference type="OrthoDB" id="406505at2759"/>